<proteinExistence type="predicted"/>
<feature type="domain" description="DUF5666" evidence="2">
    <location>
        <begin position="407"/>
        <end position="474"/>
    </location>
</feature>
<feature type="domain" description="DUF5666" evidence="2">
    <location>
        <begin position="266"/>
        <end position="309"/>
    </location>
</feature>
<comment type="caution">
    <text evidence="3">The sequence shown here is derived from an EMBL/GenBank/DDBJ whole genome shotgun (WGS) entry which is preliminary data.</text>
</comment>
<dbReference type="Proteomes" id="UP000265800">
    <property type="component" value="Unassembled WGS sequence"/>
</dbReference>
<dbReference type="OrthoDB" id="29384at2"/>
<dbReference type="EMBL" id="QWKZ01000058">
    <property type="protein sequence ID" value="RIH84606.1"/>
    <property type="molecule type" value="Genomic_DNA"/>
</dbReference>
<dbReference type="AlphaFoldDB" id="A0A399ELU0"/>
<evidence type="ECO:0000259" key="2">
    <source>
        <dbReference type="Pfam" id="PF18914"/>
    </source>
</evidence>
<feature type="signal peptide" evidence="1">
    <location>
        <begin position="1"/>
        <end position="24"/>
    </location>
</feature>
<evidence type="ECO:0000256" key="1">
    <source>
        <dbReference type="SAM" id="SignalP"/>
    </source>
</evidence>
<sequence length="478" mass="51698">MRCKVGLLAFVGLLLLAACSSPSAQTPAESMSLSGVVGQAGGQLTLGALSVDASAARVLVDGEEATSQALQPGVVVSGSGERSADRIRLREVEVQYRVRGVVDMVDATQGSLEVLGLKVQVNAMTYLYEENPDDTYTRLTLADLQPGDYVKVAGVPQDNDTIMATRIERKPMLSTDPAYSRVSLRVRVRDLNTTTFTFSYGLRTYTVNYATALVQGVLGEGALVEIKGTRNGSTIHASKVRVYEMIKPGTKLELSGPLTNLDETTQTFRLMEYTVNYTGARVKGTLREGAWVKVEGSLSNGLLMAYEVEVKYSHSGSGSYTGEVEGPLSAVDTAALTLQVGNQTFWADANTLVKLHDAQGQFSDLRAGDWVEVKFDSNRANSAGQAYAVKIEAKRYTAMPNRPAELEGTLTHFNVSARTFQVNGVQVSVTPSTRYEIYDRLVTSEDFFGTDRTGARVEVKGFLTSSGLEASKVEIKKK</sequence>
<name>A0A399ELU0_9DEIN</name>
<organism evidence="3 4">
    <name type="scientific">Meiothermus luteus</name>
    <dbReference type="NCBI Taxonomy" id="2026184"/>
    <lineage>
        <taxon>Bacteria</taxon>
        <taxon>Thermotogati</taxon>
        <taxon>Deinococcota</taxon>
        <taxon>Deinococci</taxon>
        <taxon>Thermales</taxon>
        <taxon>Thermaceae</taxon>
        <taxon>Meiothermus</taxon>
    </lineage>
</organism>
<evidence type="ECO:0000313" key="4">
    <source>
        <dbReference type="Proteomes" id="UP000265800"/>
    </source>
</evidence>
<dbReference type="RefSeq" id="WP_147371060.1">
    <property type="nucleotide sequence ID" value="NZ_QWKZ01000058.1"/>
</dbReference>
<keyword evidence="4" id="KW-1185">Reference proteome</keyword>
<keyword evidence="1" id="KW-0732">Signal</keyword>
<dbReference type="InterPro" id="IPR043724">
    <property type="entry name" value="DUF5666"/>
</dbReference>
<accession>A0A399ELU0</accession>
<feature type="domain" description="DUF5666" evidence="2">
    <location>
        <begin position="325"/>
        <end position="392"/>
    </location>
</feature>
<evidence type="ECO:0000313" key="3">
    <source>
        <dbReference type="EMBL" id="RIH84606.1"/>
    </source>
</evidence>
<gene>
    <name evidence="3" type="ORF">Mlute_01849</name>
</gene>
<dbReference type="PROSITE" id="PS51257">
    <property type="entry name" value="PROKAR_LIPOPROTEIN"/>
    <property type="match status" value="1"/>
</dbReference>
<protein>
    <recommendedName>
        <fullName evidence="2">DUF5666 domain-containing protein</fullName>
    </recommendedName>
</protein>
<dbReference type="Pfam" id="PF18914">
    <property type="entry name" value="DUF5666"/>
    <property type="match status" value="4"/>
</dbReference>
<reference evidence="3 4" key="1">
    <citation type="submission" date="2018-08" db="EMBL/GenBank/DDBJ databases">
        <title>Meiothermus luteus KCTC 52599 genome sequencing project.</title>
        <authorList>
            <person name="Da Costa M.S."/>
            <person name="Albuquerque L."/>
            <person name="Raposo P."/>
            <person name="Froufe H.J.C."/>
            <person name="Barroso C.S."/>
            <person name="Egas C."/>
        </authorList>
    </citation>
    <scope>NUCLEOTIDE SEQUENCE [LARGE SCALE GENOMIC DNA]</scope>
    <source>
        <strain evidence="3 4">KCTC 52599</strain>
    </source>
</reference>
<feature type="domain" description="DUF5666" evidence="2">
    <location>
        <begin position="99"/>
        <end position="168"/>
    </location>
</feature>
<feature type="chain" id="PRO_5017337173" description="DUF5666 domain-containing protein" evidence="1">
    <location>
        <begin position="25"/>
        <end position="478"/>
    </location>
</feature>